<reference evidence="1" key="1">
    <citation type="journal article" date="2023" name="Science">
        <title>Genome structures resolve the early diversification of teleost fishes.</title>
        <authorList>
            <person name="Parey E."/>
            <person name="Louis A."/>
            <person name="Montfort J."/>
            <person name="Bouchez O."/>
            <person name="Roques C."/>
            <person name="Iampietro C."/>
            <person name="Lluch J."/>
            <person name="Castinel A."/>
            <person name="Donnadieu C."/>
            <person name="Desvignes T."/>
            <person name="Floi Bucao C."/>
            <person name="Jouanno E."/>
            <person name="Wen M."/>
            <person name="Mejri S."/>
            <person name="Dirks R."/>
            <person name="Jansen H."/>
            <person name="Henkel C."/>
            <person name="Chen W.J."/>
            <person name="Zahm M."/>
            <person name="Cabau C."/>
            <person name="Klopp C."/>
            <person name="Thompson A.W."/>
            <person name="Robinson-Rechavi M."/>
            <person name="Braasch I."/>
            <person name="Lecointre G."/>
            <person name="Bobe J."/>
            <person name="Postlethwait J.H."/>
            <person name="Berthelot C."/>
            <person name="Roest Crollius H."/>
            <person name="Guiguen Y."/>
        </authorList>
    </citation>
    <scope>NUCLEOTIDE SEQUENCE</scope>
    <source>
        <strain evidence="1">NC1722</strain>
    </source>
</reference>
<sequence length="76" mass="8199">MSSFFRERVSGDGAGGQACLGFGLAQAMLQKTNRKGTFQKTTPCRCPPRAVLGSQSREAQLFEMRTALAQSLVFGI</sequence>
<protein>
    <submittedName>
        <fullName evidence="1">Uncharacterized protein</fullName>
    </submittedName>
</protein>
<comment type="caution">
    <text evidence="1">The sequence shown here is derived from an EMBL/GenBank/DDBJ whole genome shotgun (WGS) entry which is preliminary data.</text>
</comment>
<accession>A0AAD7X1J5</accession>
<gene>
    <name evidence="1" type="ORF">AAFF_G00225890</name>
</gene>
<name>A0AAD7X1J5_9TELE</name>
<dbReference type="EMBL" id="JAINUG010000003">
    <property type="protein sequence ID" value="KAJ8417746.1"/>
    <property type="molecule type" value="Genomic_DNA"/>
</dbReference>
<keyword evidence="2" id="KW-1185">Reference proteome</keyword>
<evidence type="ECO:0000313" key="2">
    <source>
        <dbReference type="Proteomes" id="UP001221898"/>
    </source>
</evidence>
<dbReference type="AlphaFoldDB" id="A0AAD7X1J5"/>
<organism evidence="1 2">
    <name type="scientific">Aldrovandia affinis</name>
    <dbReference type="NCBI Taxonomy" id="143900"/>
    <lineage>
        <taxon>Eukaryota</taxon>
        <taxon>Metazoa</taxon>
        <taxon>Chordata</taxon>
        <taxon>Craniata</taxon>
        <taxon>Vertebrata</taxon>
        <taxon>Euteleostomi</taxon>
        <taxon>Actinopterygii</taxon>
        <taxon>Neopterygii</taxon>
        <taxon>Teleostei</taxon>
        <taxon>Notacanthiformes</taxon>
        <taxon>Halosauridae</taxon>
        <taxon>Aldrovandia</taxon>
    </lineage>
</organism>
<proteinExistence type="predicted"/>
<evidence type="ECO:0000313" key="1">
    <source>
        <dbReference type="EMBL" id="KAJ8417746.1"/>
    </source>
</evidence>
<dbReference type="Proteomes" id="UP001221898">
    <property type="component" value="Unassembled WGS sequence"/>
</dbReference>